<proteinExistence type="predicted"/>
<dbReference type="RefSeq" id="WP_085757288.1">
    <property type="nucleotide sequence ID" value="NZ_CP019343.1"/>
</dbReference>
<name>A0A1X9NGP7_9GAMM</name>
<accession>A0A1X9NGP7</accession>
<feature type="transmembrane region" description="Helical" evidence="1">
    <location>
        <begin position="65"/>
        <end position="86"/>
    </location>
</feature>
<feature type="transmembrane region" description="Helical" evidence="1">
    <location>
        <begin position="21"/>
        <end position="40"/>
    </location>
</feature>
<feature type="transmembrane region" description="Helical" evidence="1">
    <location>
        <begin position="106"/>
        <end position="130"/>
    </location>
</feature>
<organism evidence="2 3">
    <name type="scientific">Oceanicoccus sagamiensis</name>
    <dbReference type="NCBI Taxonomy" id="716816"/>
    <lineage>
        <taxon>Bacteria</taxon>
        <taxon>Pseudomonadati</taxon>
        <taxon>Pseudomonadota</taxon>
        <taxon>Gammaproteobacteria</taxon>
        <taxon>Cellvibrionales</taxon>
        <taxon>Spongiibacteraceae</taxon>
        <taxon>Oceanicoccus</taxon>
    </lineage>
</organism>
<dbReference type="OrthoDB" id="5873362at2"/>
<evidence type="ECO:0000313" key="2">
    <source>
        <dbReference type="EMBL" id="ARN73183.1"/>
    </source>
</evidence>
<keyword evidence="3" id="KW-1185">Reference proteome</keyword>
<protein>
    <submittedName>
        <fullName evidence="2">Magnesium transporter</fullName>
    </submittedName>
</protein>
<dbReference type="KEGG" id="osg:BST96_03125"/>
<dbReference type="Proteomes" id="UP000193450">
    <property type="component" value="Chromosome"/>
</dbReference>
<keyword evidence="1" id="KW-0812">Transmembrane</keyword>
<evidence type="ECO:0000256" key="1">
    <source>
        <dbReference type="SAM" id="Phobius"/>
    </source>
</evidence>
<gene>
    <name evidence="2" type="ORF">BST96_03125</name>
</gene>
<dbReference type="EMBL" id="CP019343">
    <property type="protein sequence ID" value="ARN73183.1"/>
    <property type="molecule type" value="Genomic_DNA"/>
</dbReference>
<keyword evidence="1" id="KW-0472">Membrane</keyword>
<reference evidence="2 3" key="1">
    <citation type="submission" date="2016-11" db="EMBL/GenBank/DDBJ databases">
        <title>Trade-off between light-utilization and light-protection in marine flavobacteria.</title>
        <authorList>
            <person name="Kumagai Y."/>
        </authorList>
    </citation>
    <scope>NUCLEOTIDE SEQUENCE [LARGE SCALE GENOMIC DNA]</scope>
    <source>
        <strain evidence="2 3">NBRC 107125</strain>
    </source>
</reference>
<keyword evidence="1" id="KW-1133">Transmembrane helix</keyword>
<sequence>MSNEQDSQATPSLVMSRSKKILLGLTAIALVYGLSLFGEIHGKDIPESYFSSGYPSILGLLNSEIFMGLIFLVTIAVFVYVAYLLWELHEVAVHRAEETSNPHLQLIFALSLCGLFIDKTWWVLAVILSFTSWEIIGTSLSNIIQRGVKGDQP</sequence>
<evidence type="ECO:0000313" key="3">
    <source>
        <dbReference type="Proteomes" id="UP000193450"/>
    </source>
</evidence>
<dbReference type="STRING" id="716816.BST96_03125"/>
<dbReference type="AlphaFoldDB" id="A0A1X9NGP7"/>